<organism evidence="1 2">
    <name type="scientific">Tenuibacillus multivorans</name>
    <dbReference type="NCBI Taxonomy" id="237069"/>
    <lineage>
        <taxon>Bacteria</taxon>
        <taxon>Bacillati</taxon>
        <taxon>Bacillota</taxon>
        <taxon>Bacilli</taxon>
        <taxon>Bacillales</taxon>
        <taxon>Bacillaceae</taxon>
        <taxon>Tenuibacillus</taxon>
    </lineage>
</organism>
<dbReference type="AlphaFoldDB" id="A0A1G9YNQ4"/>
<proteinExistence type="predicted"/>
<evidence type="ECO:0000313" key="2">
    <source>
        <dbReference type="Proteomes" id="UP000199334"/>
    </source>
</evidence>
<accession>A0A1G9YNQ4</accession>
<evidence type="ECO:0000313" key="1">
    <source>
        <dbReference type="EMBL" id="SDN10086.1"/>
    </source>
</evidence>
<reference evidence="1 2" key="1">
    <citation type="submission" date="2016-10" db="EMBL/GenBank/DDBJ databases">
        <authorList>
            <person name="de Groot N.N."/>
        </authorList>
    </citation>
    <scope>NUCLEOTIDE SEQUENCE [LARGE SCALE GENOMIC DNA]</scope>
    <source>
        <strain evidence="1 2">CGMCC 1.3442</strain>
    </source>
</reference>
<dbReference type="EMBL" id="FNIG01000002">
    <property type="protein sequence ID" value="SDN10086.1"/>
    <property type="molecule type" value="Genomic_DNA"/>
</dbReference>
<dbReference type="STRING" id="237069.SAMN05216498_1469"/>
<dbReference type="Proteomes" id="UP000199334">
    <property type="component" value="Unassembled WGS sequence"/>
</dbReference>
<keyword evidence="2" id="KW-1185">Reference proteome</keyword>
<name>A0A1G9YNQ4_9BACI</name>
<sequence length="31" mass="3522">MSLGLIIKYISTLQNPHLTFEMGVNLLYPTN</sequence>
<protein>
    <submittedName>
        <fullName evidence="1">Uncharacterized protein</fullName>
    </submittedName>
</protein>
<gene>
    <name evidence="1" type="ORF">SAMN05216498_1469</name>
</gene>